<keyword evidence="2" id="KW-1185">Reference proteome</keyword>
<dbReference type="Proteomes" id="UP000037267">
    <property type="component" value="Unassembled WGS sequence"/>
</dbReference>
<reference evidence="2" key="1">
    <citation type="submission" date="2015-07" db="EMBL/GenBank/DDBJ databases">
        <title>Draft genome sequence of the purine-degrading Gottschalkia purinilyticum DSM 1384 (formerly Clostridium purinilyticum).</title>
        <authorList>
            <person name="Poehlein A."/>
            <person name="Schiel-Bengelsdorf B."/>
            <person name="Bengelsdorf F.R."/>
            <person name="Daniel R."/>
            <person name="Duerre P."/>
        </authorList>
    </citation>
    <scope>NUCLEOTIDE SEQUENCE [LARGE SCALE GENOMIC DNA]</scope>
    <source>
        <strain evidence="2">DSM 1384</strain>
    </source>
</reference>
<name>A0A0L0WEE6_GOTPU</name>
<proteinExistence type="predicted"/>
<dbReference type="InterPro" id="IPR014054">
    <property type="entry name" value="Phage_regulatory_Rha"/>
</dbReference>
<dbReference type="RefSeq" id="WP_050353600.1">
    <property type="nucleotide sequence ID" value="NZ_LGSS01000001.1"/>
</dbReference>
<sequence length="240" mass="27774">MNNLINIQNQQEELTLSSREVAEMVGKRHDNLIRDIENYVKYLTNSKLRASDFFVESTYVDSKGEKRPCYEVTRKGCEFIAHKLTGQKGSVFTATYINRFHEMEDAVIDQQKKIIDLTKQQEVEARLNNSKVRQAKILLQIAEKVQIPEYKQILHSKATEIMTGEQLLPLPKVERETLTAEDIGKRLGISANMVGRLANKYNLKTDEYGIEVWDKSRCSNKQVASFRYYDNVLPIIRNLI</sequence>
<dbReference type="EMBL" id="LGSS01000001">
    <property type="protein sequence ID" value="KNF09852.1"/>
    <property type="molecule type" value="Genomic_DNA"/>
</dbReference>
<dbReference type="PATRIC" id="fig|1503.3.peg.883"/>
<evidence type="ECO:0000313" key="2">
    <source>
        <dbReference type="Proteomes" id="UP000037267"/>
    </source>
</evidence>
<dbReference type="AlphaFoldDB" id="A0A0L0WEE6"/>
<gene>
    <name evidence="1" type="ORF">CLPU_1c00170</name>
</gene>
<accession>A0A0L0WEE6</accession>
<dbReference type="Pfam" id="PF09669">
    <property type="entry name" value="Phage_pRha"/>
    <property type="match status" value="1"/>
</dbReference>
<dbReference type="OrthoDB" id="9812611at2"/>
<dbReference type="STRING" id="1503.CLPU_1c00170"/>
<dbReference type="NCBIfam" id="TIGR02681">
    <property type="entry name" value="phage_pRha"/>
    <property type="match status" value="1"/>
</dbReference>
<comment type="caution">
    <text evidence="1">The sequence shown here is derived from an EMBL/GenBank/DDBJ whole genome shotgun (WGS) entry which is preliminary data.</text>
</comment>
<evidence type="ECO:0000313" key="1">
    <source>
        <dbReference type="EMBL" id="KNF09852.1"/>
    </source>
</evidence>
<organism evidence="1 2">
    <name type="scientific">Gottschalkia purinilytica</name>
    <name type="common">Clostridium purinilyticum</name>
    <dbReference type="NCBI Taxonomy" id="1503"/>
    <lineage>
        <taxon>Bacteria</taxon>
        <taxon>Bacillati</taxon>
        <taxon>Bacillota</taxon>
        <taxon>Tissierellia</taxon>
        <taxon>Tissierellales</taxon>
        <taxon>Gottschalkiaceae</taxon>
        <taxon>Gottschalkia</taxon>
    </lineage>
</organism>
<protein>
    <submittedName>
        <fullName evidence="1">Phage regulatory protein, rha family</fullName>
    </submittedName>
</protein>